<dbReference type="Gene3D" id="1.20.120.1630">
    <property type="match status" value="1"/>
</dbReference>
<keyword evidence="1" id="KW-1133">Transmembrane helix</keyword>
<dbReference type="EMBL" id="JASHID010000026">
    <property type="protein sequence ID" value="MDI9867207.1"/>
    <property type="molecule type" value="Genomic_DNA"/>
</dbReference>
<dbReference type="PANTHER" id="PTHR32251:SF17">
    <property type="entry name" value="STEROID 5-ALPHA REDUCTASE C-TERMINAL DOMAIN-CONTAINING PROTEIN"/>
    <property type="match status" value="1"/>
</dbReference>
<evidence type="ECO:0000313" key="2">
    <source>
        <dbReference type="EMBL" id="MDI9867207.1"/>
    </source>
</evidence>
<evidence type="ECO:0000256" key="1">
    <source>
        <dbReference type="SAM" id="Phobius"/>
    </source>
</evidence>
<evidence type="ECO:0000313" key="3">
    <source>
        <dbReference type="Proteomes" id="UP001236569"/>
    </source>
</evidence>
<keyword evidence="3" id="KW-1185">Reference proteome</keyword>
<feature type="transmembrane region" description="Helical" evidence="1">
    <location>
        <begin position="153"/>
        <end position="176"/>
    </location>
</feature>
<feature type="transmembrane region" description="Helical" evidence="1">
    <location>
        <begin position="5"/>
        <end position="23"/>
    </location>
</feature>
<protein>
    <submittedName>
        <fullName evidence="2">DUF1295 domain-containing protein</fullName>
    </submittedName>
</protein>
<accession>A0ABT6YUT5</accession>
<keyword evidence="1" id="KW-0472">Membrane</keyword>
<dbReference type="RefSeq" id="WP_283371885.1">
    <property type="nucleotide sequence ID" value="NZ_JASHID010000026.1"/>
</dbReference>
<name>A0ABT6YUT5_9BACT</name>
<sequence length="278" mass="32159">MKNILLLVMAISLLGGMVVLSYFFTPLAWGAGLLWLCLTLLWLWSLRIKDSSIIDSFWGMGFVILAWLWYGLLPDSNPRALVLCVLVSIWGVRLSTHIAVRNHGKGEDYRYQAFREAHGDKYWWRSYFRVYLLQGVLLWLISLPLFFTQHTPFTGWTWVDALGGIIWLAGFVFEALGDWQLAQFKANPQNKGKVFDSGLWQYTRHPNYFGDAVLWWGYFDFAVAAGAGWTVLSPLLMTFLLMKVSGVALLEERLVETKPQYLDYMSQTPAFFPKFWKR</sequence>
<organism evidence="2 3">
    <name type="scientific">Flectobacillus longus</name>
    <dbReference type="NCBI Taxonomy" id="2984207"/>
    <lineage>
        <taxon>Bacteria</taxon>
        <taxon>Pseudomonadati</taxon>
        <taxon>Bacteroidota</taxon>
        <taxon>Cytophagia</taxon>
        <taxon>Cytophagales</taxon>
        <taxon>Flectobacillaceae</taxon>
        <taxon>Flectobacillus</taxon>
    </lineage>
</organism>
<feature type="transmembrane region" description="Helical" evidence="1">
    <location>
        <begin position="130"/>
        <end position="147"/>
    </location>
</feature>
<dbReference type="Pfam" id="PF06966">
    <property type="entry name" value="DUF1295"/>
    <property type="match status" value="1"/>
</dbReference>
<keyword evidence="1" id="KW-0812">Transmembrane</keyword>
<comment type="caution">
    <text evidence="2">The sequence shown here is derived from an EMBL/GenBank/DDBJ whole genome shotgun (WGS) entry which is preliminary data.</text>
</comment>
<dbReference type="InterPro" id="IPR010721">
    <property type="entry name" value="UstE-like"/>
</dbReference>
<feature type="transmembrane region" description="Helical" evidence="1">
    <location>
        <begin position="53"/>
        <end position="73"/>
    </location>
</feature>
<gene>
    <name evidence="2" type="ORF">QM480_22895</name>
</gene>
<reference evidence="2 3" key="1">
    <citation type="submission" date="2023-05" db="EMBL/GenBank/DDBJ databases">
        <title>Novel species of genus Flectobacillus isolated from stream in China.</title>
        <authorList>
            <person name="Lu H."/>
        </authorList>
    </citation>
    <scope>NUCLEOTIDE SEQUENCE [LARGE SCALE GENOMIC DNA]</scope>
    <source>
        <strain evidence="2 3">DC10W</strain>
    </source>
</reference>
<dbReference type="PROSITE" id="PS50244">
    <property type="entry name" value="S5A_REDUCTASE"/>
    <property type="match status" value="1"/>
</dbReference>
<feature type="transmembrane region" description="Helical" evidence="1">
    <location>
        <begin position="213"/>
        <end position="232"/>
    </location>
</feature>
<feature type="transmembrane region" description="Helical" evidence="1">
    <location>
        <begin position="29"/>
        <end position="46"/>
    </location>
</feature>
<dbReference type="PANTHER" id="PTHR32251">
    <property type="entry name" value="3-OXO-5-ALPHA-STEROID 4-DEHYDROGENASE"/>
    <property type="match status" value="1"/>
</dbReference>
<dbReference type="Proteomes" id="UP001236569">
    <property type="component" value="Unassembled WGS sequence"/>
</dbReference>
<proteinExistence type="predicted"/>